<reference evidence="10" key="1">
    <citation type="submission" date="2018-06" db="EMBL/GenBank/DDBJ databases">
        <authorList>
            <person name="Zhirakovskaya E."/>
        </authorList>
    </citation>
    <scope>NUCLEOTIDE SEQUENCE</scope>
</reference>
<keyword evidence="6 8" id="KW-1133">Transmembrane helix</keyword>
<keyword evidence="5 8" id="KW-0812">Transmembrane</keyword>
<dbReference type="PANTHER" id="PTHR30294:SF29">
    <property type="entry name" value="MULTIDRUG ABC TRANSPORTER PERMEASE YBHS-RELATED"/>
    <property type="match status" value="1"/>
</dbReference>
<dbReference type="InterPro" id="IPR013525">
    <property type="entry name" value="ABC2_TM"/>
</dbReference>
<feature type="transmembrane region" description="Helical" evidence="8">
    <location>
        <begin position="225"/>
        <end position="252"/>
    </location>
</feature>
<feature type="transmembrane region" description="Helical" evidence="8">
    <location>
        <begin position="349"/>
        <end position="369"/>
    </location>
</feature>
<dbReference type="InterPro" id="IPR000412">
    <property type="entry name" value="ABC_2_transport"/>
</dbReference>
<dbReference type="PANTHER" id="PTHR30294">
    <property type="entry name" value="MEMBRANE COMPONENT OF ABC TRANSPORTER YHHJ-RELATED"/>
    <property type="match status" value="1"/>
</dbReference>
<feature type="transmembrane region" description="Helical" evidence="8">
    <location>
        <begin position="258"/>
        <end position="281"/>
    </location>
</feature>
<dbReference type="Gene3D" id="3.40.1710.10">
    <property type="entry name" value="abc type-2 transporter like domain"/>
    <property type="match status" value="1"/>
</dbReference>
<dbReference type="AlphaFoldDB" id="A0A3B1CFP1"/>
<name>A0A3B1CFP1_9ZZZZ</name>
<evidence type="ECO:0000256" key="2">
    <source>
        <dbReference type="ARBA" id="ARBA00007783"/>
    </source>
</evidence>
<evidence type="ECO:0000256" key="1">
    <source>
        <dbReference type="ARBA" id="ARBA00004651"/>
    </source>
</evidence>
<keyword evidence="4" id="KW-1003">Cell membrane</keyword>
<dbReference type="PRINTS" id="PR00164">
    <property type="entry name" value="ABC2TRNSPORT"/>
</dbReference>
<dbReference type="InterPro" id="IPR051449">
    <property type="entry name" value="ABC-2_transporter_component"/>
</dbReference>
<evidence type="ECO:0000256" key="6">
    <source>
        <dbReference type="ARBA" id="ARBA00022989"/>
    </source>
</evidence>
<feature type="transmembrane region" description="Helical" evidence="8">
    <location>
        <begin position="21"/>
        <end position="40"/>
    </location>
</feature>
<gene>
    <name evidence="10" type="ORF">MNBD_IGNAVI01-835</name>
</gene>
<feature type="transmembrane region" description="Helical" evidence="8">
    <location>
        <begin position="181"/>
        <end position="204"/>
    </location>
</feature>
<dbReference type="InterPro" id="IPR047817">
    <property type="entry name" value="ABC2_TM_bact-type"/>
</dbReference>
<keyword evidence="7 8" id="KW-0472">Membrane</keyword>
<comment type="subcellular location">
    <subcellularLocation>
        <location evidence="1">Cell membrane</location>
        <topology evidence="1">Multi-pass membrane protein</topology>
    </subcellularLocation>
</comment>
<protein>
    <recommendedName>
        <fullName evidence="9">ABC transmembrane type-2 domain-containing protein</fullName>
    </recommendedName>
</protein>
<evidence type="ECO:0000259" key="9">
    <source>
        <dbReference type="PROSITE" id="PS51012"/>
    </source>
</evidence>
<comment type="similarity">
    <text evidence="2">Belongs to the ABC-2 integral membrane protein family.</text>
</comment>
<sequence length="376" mass="42680">MRIILNIIRKEFLQLKRDPRMFVIVLFAPVIELIFLGYAVNMDVEKVPTVVFDQNKTEVSRELLEKFSGNRYFEFVEYVDNYKDFQTAIESGNAWLGIVVPYDFEKSIERNETGKLQAIFDGSDGNKASIISGYLQKVISNYSIELLDLKMKKYGKFQTPISTVEPEIRAWYNPELVTRVYMVPGIVGLLLSIITLILTSLAIVKERELGTLEQIIVTPIKPIQLIIGKLIPFAILGFVAVTVVLIAMTYIFDLPPRGSISLLFFSTFLYILSTLGLGLFVSTISKTQQQAMMLAIFLVLLPMVFLSGFAFPIENMPVIIQGLTYIIPLRYFMTIIRGIILKGVGVSELWFQLTMLFGMGVLVLTLSSLRFKKRMD</sequence>
<evidence type="ECO:0000256" key="4">
    <source>
        <dbReference type="ARBA" id="ARBA00022475"/>
    </source>
</evidence>
<proteinExistence type="inferred from homology"/>
<feature type="domain" description="ABC transmembrane type-2" evidence="9">
    <location>
        <begin position="128"/>
        <end position="374"/>
    </location>
</feature>
<dbReference type="EMBL" id="UOGD01000366">
    <property type="protein sequence ID" value="VAX27032.1"/>
    <property type="molecule type" value="Genomic_DNA"/>
</dbReference>
<dbReference type="GO" id="GO:0140359">
    <property type="term" value="F:ABC-type transporter activity"/>
    <property type="evidence" value="ECO:0007669"/>
    <property type="project" value="InterPro"/>
</dbReference>
<dbReference type="GO" id="GO:0043190">
    <property type="term" value="C:ATP-binding cassette (ABC) transporter complex"/>
    <property type="evidence" value="ECO:0007669"/>
    <property type="project" value="InterPro"/>
</dbReference>
<evidence type="ECO:0000256" key="7">
    <source>
        <dbReference type="ARBA" id="ARBA00023136"/>
    </source>
</evidence>
<evidence type="ECO:0000256" key="3">
    <source>
        <dbReference type="ARBA" id="ARBA00022448"/>
    </source>
</evidence>
<organism evidence="10">
    <name type="scientific">hydrothermal vent metagenome</name>
    <dbReference type="NCBI Taxonomy" id="652676"/>
    <lineage>
        <taxon>unclassified sequences</taxon>
        <taxon>metagenomes</taxon>
        <taxon>ecological metagenomes</taxon>
    </lineage>
</organism>
<keyword evidence="3" id="KW-0813">Transport</keyword>
<evidence type="ECO:0000256" key="8">
    <source>
        <dbReference type="SAM" id="Phobius"/>
    </source>
</evidence>
<accession>A0A3B1CFP1</accession>
<feature type="transmembrane region" description="Helical" evidence="8">
    <location>
        <begin position="293"/>
        <end position="313"/>
    </location>
</feature>
<dbReference type="PROSITE" id="PS51012">
    <property type="entry name" value="ABC_TM2"/>
    <property type="match status" value="1"/>
</dbReference>
<evidence type="ECO:0000313" key="10">
    <source>
        <dbReference type="EMBL" id="VAX27032.1"/>
    </source>
</evidence>
<dbReference type="Pfam" id="PF12698">
    <property type="entry name" value="ABC2_membrane_3"/>
    <property type="match status" value="1"/>
</dbReference>
<evidence type="ECO:0000256" key="5">
    <source>
        <dbReference type="ARBA" id="ARBA00022692"/>
    </source>
</evidence>